<dbReference type="InterPro" id="IPR045269">
    <property type="entry name" value="Atg1-like"/>
</dbReference>
<dbReference type="Pfam" id="PF00069">
    <property type="entry name" value="Pkinase"/>
    <property type="match status" value="1"/>
</dbReference>
<feature type="region of interest" description="Disordered" evidence="14">
    <location>
        <begin position="368"/>
        <end position="398"/>
    </location>
</feature>
<keyword evidence="6" id="KW-0547">Nucleotide-binding</keyword>
<dbReference type="GO" id="GO:0015031">
    <property type="term" value="P:protein transport"/>
    <property type="evidence" value="ECO:0007669"/>
    <property type="project" value="UniProtKB-KW"/>
</dbReference>
<keyword evidence="7 16" id="KW-0418">Kinase</keyword>
<proteinExistence type="predicted"/>
<evidence type="ECO:0000256" key="5">
    <source>
        <dbReference type="ARBA" id="ARBA00022679"/>
    </source>
</evidence>
<organism evidence="16 17">
    <name type="scientific">Dactylonectria estremocensis</name>
    <dbReference type="NCBI Taxonomy" id="1079267"/>
    <lineage>
        <taxon>Eukaryota</taxon>
        <taxon>Fungi</taxon>
        <taxon>Dikarya</taxon>
        <taxon>Ascomycota</taxon>
        <taxon>Pezizomycotina</taxon>
        <taxon>Sordariomycetes</taxon>
        <taxon>Hypocreomycetidae</taxon>
        <taxon>Hypocreales</taxon>
        <taxon>Nectriaceae</taxon>
        <taxon>Dactylonectria</taxon>
    </lineage>
</organism>
<evidence type="ECO:0000313" key="16">
    <source>
        <dbReference type="EMBL" id="KAH7157268.1"/>
    </source>
</evidence>
<keyword evidence="17" id="KW-1185">Reference proteome</keyword>
<dbReference type="Proteomes" id="UP000717696">
    <property type="component" value="Unassembled WGS sequence"/>
</dbReference>
<gene>
    <name evidence="16" type="ORF">B0J13DRAFT_541441</name>
</gene>
<feature type="domain" description="Protein kinase" evidence="15">
    <location>
        <begin position="49"/>
        <end position="322"/>
    </location>
</feature>
<evidence type="ECO:0000256" key="7">
    <source>
        <dbReference type="ARBA" id="ARBA00022777"/>
    </source>
</evidence>
<name>A0A9P9F8E5_9HYPO</name>
<keyword evidence="9" id="KW-0653">Protein transport</keyword>
<comment type="caution">
    <text evidence="16">The sequence shown here is derived from an EMBL/GenBank/DDBJ whole genome shotgun (WGS) entry which is preliminary data.</text>
</comment>
<dbReference type="AlphaFoldDB" id="A0A9P9F8E5"/>
<evidence type="ECO:0000256" key="14">
    <source>
        <dbReference type="SAM" id="MobiDB-lite"/>
    </source>
</evidence>
<keyword evidence="4" id="KW-0723">Serine/threonine-protein kinase</keyword>
<dbReference type="SUPFAM" id="SSF56112">
    <property type="entry name" value="Protein kinase-like (PK-like)"/>
    <property type="match status" value="1"/>
</dbReference>
<dbReference type="GO" id="GO:0005776">
    <property type="term" value="C:autophagosome"/>
    <property type="evidence" value="ECO:0007669"/>
    <property type="project" value="TreeGrafter"/>
</dbReference>
<dbReference type="PROSITE" id="PS00108">
    <property type="entry name" value="PROTEIN_KINASE_ST"/>
    <property type="match status" value="1"/>
</dbReference>
<evidence type="ECO:0000256" key="10">
    <source>
        <dbReference type="ARBA" id="ARBA00023006"/>
    </source>
</evidence>
<dbReference type="GO" id="GO:0000045">
    <property type="term" value="P:autophagosome assembly"/>
    <property type="evidence" value="ECO:0007669"/>
    <property type="project" value="TreeGrafter"/>
</dbReference>
<dbReference type="GO" id="GO:0005524">
    <property type="term" value="F:ATP binding"/>
    <property type="evidence" value="ECO:0007669"/>
    <property type="project" value="UniProtKB-KW"/>
</dbReference>
<sequence>MLSVDYLENLTEPVRDSWLQASFRSDGQKRYTIHTHVVSHRSKPKREIWAHEKDLGQGGFGLVQLQTNMAATSPPEYRVIKSVRVTEGDLRLQRALYIRELEALTKFSHKKYRDFFVKFYGWYDSPGWIHIAMEYFELGDLQSYLKNPQLCPHNRLPEDQAQDITSQLVDALSLMHGQNFAHRDLKPANILIKQQHPEQWWVKLCDLGLSKRVEDPASTVVRGTPGFMPPELLGFSKEPRNDSCLGDMWCLGELTYQALTGRATFETFADLGKYCAGLIQFPSQPLKDIKISEEAIGFIVALMKVKPSERLSAQSARAHTWMEISPGSQSDEGLNDSIGQSEWSLEVPFTAQTEGNTTASAEWTTTVTNPNVAPSMAPAADNPRTTTQMSTTSITSPDKPTNLFDLGWALEPTPVPGSSDPRSTVDLVFASQPGNGSCYFSDTYA</sequence>
<evidence type="ECO:0000259" key="15">
    <source>
        <dbReference type="PROSITE" id="PS50011"/>
    </source>
</evidence>
<dbReference type="GO" id="GO:0034045">
    <property type="term" value="C:phagophore assembly site membrane"/>
    <property type="evidence" value="ECO:0007669"/>
    <property type="project" value="UniProtKB-SubCell"/>
</dbReference>
<dbReference type="InterPro" id="IPR008271">
    <property type="entry name" value="Ser/Thr_kinase_AS"/>
</dbReference>
<evidence type="ECO:0000256" key="11">
    <source>
        <dbReference type="ARBA" id="ARBA00030237"/>
    </source>
</evidence>
<protein>
    <recommendedName>
        <fullName evidence="2">non-specific serine/threonine protein kinase</fullName>
        <ecNumber evidence="2">2.7.11.1</ecNumber>
    </recommendedName>
    <alternativeName>
        <fullName evidence="11">Autophagy-related protein 1</fullName>
    </alternativeName>
</protein>
<evidence type="ECO:0000256" key="3">
    <source>
        <dbReference type="ARBA" id="ARBA00022448"/>
    </source>
</evidence>
<feature type="compositionally biased region" description="Low complexity" evidence="14">
    <location>
        <begin position="385"/>
        <end position="396"/>
    </location>
</feature>
<comment type="subcellular location">
    <subcellularLocation>
        <location evidence="1">Preautophagosomal structure membrane</location>
        <topology evidence="1">Peripheral membrane protein</topology>
    </subcellularLocation>
</comment>
<comment type="catalytic activity">
    <reaction evidence="13">
        <text>L-seryl-[protein] + ATP = O-phospho-L-seryl-[protein] + ADP + H(+)</text>
        <dbReference type="Rhea" id="RHEA:17989"/>
        <dbReference type="Rhea" id="RHEA-COMP:9863"/>
        <dbReference type="Rhea" id="RHEA-COMP:11604"/>
        <dbReference type="ChEBI" id="CHEBI:15378"/>
        <dbReference type="ChEBI" id="CHEBI:29999"/>
        <dbReference type="ChEBI" id="CHEBI:30616"/>
        <dbReference type="ChEBI" id="CHEBI:83421"/>
        <dbReference type="ChEBI" id="CHEBI:456216"/>
        <dbReference type="EC" id="2.7.11.1"/>
    </reaction>
</comment>
<dbReference type="InterPro" id="IPR000719">
    <property type="entry name" value="Prot_kinase_dom"/>
</dbReference>
<accession>A0A9P9F8E5</accession>
<keyword evidence="8" id="KW-0067">ATP-binding</keyword>
<dbReference type="Gene3D" id="1.10.510.10">
    <property type="entry name" value="Transferase(Phosphotransferase) domain 1"/>
    <property type="match status" value="1"/>
</dbReference>
<dbReference type="EMBL" id="JAGMUU010000003">
    <property type="protein sequence ID" value="KAH7157268.1"/>
    <property type="molecule type" value="Genomic_DNA"/>
</dbReference>
<evidence type="ECO:0000256" key="12">
    <source>
        <dbReference type="ARBA" id="ARBA00047899"/>
    </source>
</evidence>
<dbReference type="SMART" id="SM00220">
    <property type="entry name" value="S_TKc"/>
    <property type="match status" value="1"/>
</dbReference>
<evidence type="ECO:0000256" key="13">
    <source>
        <dbReference type="ARBA" id="ARBA00048679"/>
    </source>
</evidence>
<dbReference type="PANTHER" id="PTHR24348">
    <property type="entry name" value="SERINE/THREONINE-PROTEIN KINASE UNC-51-RELATED"/>
    <property type="match status" value="1"/>
</dbReference>
<evidence type="ECO:0000256" key="2">
    <source>
        <dbReference type="ARBA" id="ARBA00012513"/>
    </source>
</evidence>
<dbReference type="EC" id="2.7.11.1" evidence="2"/>
<evidence type="ECO:0000256" key="4">
    <source>
        <dbReference type="ARBA" id="ARBA00022527"/>
    </source>
</evidence>
<keyword evidence="3" id="KW-0813">Transport</keyword>
<dbReference type="InterPro" id="IPR011009">
    <property type="entry name" value="Kinase-like_dom_sf"/>
</dbReference>
<keyword evidence="5" id="KW-0808">Transferase</keyword>
<evidence type="ECO:0000256" key="6">
    <source>
        <dbReference type="ARBA" id="ARBA00022741"/>
    </source>
</evidence>
<dbReference type="PROSITE" id="PS50011">
    <property type="entry name" value="PROTEIN_KINASE_DOM"/>
    <property type="match status" value="1"/>
</dbReference>
<dbReference type="GO" id="GO:0004674">
    <property type="term" value="F:protein serine/threonine kinase activity"/>
    <property type="evidence" value="ECO:0007669"/>
    <property type="project" value="UniProtKB-KW"/>
</dbReference>
<reference evidence="16" key="1">
    <citation type="journal article" date="2021" name="Nat. Commun.">
        <title>Genetic determinants of endophytism in the Arabidopsis root mycobiome.</title>
        <authorList>
            <person name="Mesny F."/>
            <person name="Miyauchi S."/>
            <person name="Thiergart T."/>
            <person name="Pickel B."/>
            <person name="Atanasova L."/>
            <person name="Karlsson M."/>
            <person name="Huettel B."/>
            <person name="Barry K.W."/>
            <person name="Haridas S."/>
            <person name="Chen C."/>
            <person name="Bauer D."/>
            <person name="Andreopoulos W."/>
            <person name="Pangilinan J."/>
            <person name="LaButti K."/>
            <person name="Riley R."/>
            <person name="Lipzen A."/>
            <person name="Clum A."/>
            <person name="Drula E."/>
            <person name="Henrissat B."/>
            <person name="Kohler A."/>
            <person name="Grigoriev I.V."/>
            <person name="Martin F.M."/>
            <person name="Hacquard S."/>
        </authorList>
    </citation>
    <scope>NUCLEOTIDE SEQUENCE</scope>
    <source>
        <strain evidence="16">MPI-CAGE-AT-0021</strain>
    </source>
</reference>
<evidence type="ECO:0000256" key="1">
    <source>
        <dbReference type="ARBA" id="ARBA00004623"/>
    </source>
</evidence>
<evidence type="ECO:0000256" key="9">
    <source>
        <dbReference type="ARBA" id="ARBA00022927"/>
    </source>
</evidence>
<dbReference type="OrthoDB" id="10252171at2759"/>
<dbReference type="GO" id="GO:0010506">
    <property type="term" value="P:regulation of autophagy"/>
    <property type="evidence" value="ECO:0007669"/>
    <property type="project" value="InterPro"/>
</dbReference>
<comment type="catalytic activity">
    <reaction evidence="12">
        <text>L-threonyl-[protein] + ATP = O-phospho-L-threonyl-[protein] + ADP + H(+)</text>
        <dbReference type="Rhea" id="RHEA:46608"/>
        <dbReference type="Rhea" id="RHEA-COMP:11060"/>
        <dbReference type="Rhea" id="RHEA-COMP:11605"/>
        <dbReference type="ChEBI" id="CHEBI:15378"/>
        <dbReference type="ChEBI" id="CHEBI:30013"/>
        <dbReference type="ChEBI" id="CHEBI:30616"/>
        <dbReference type="ChEBI" id="CHEBI:61977"/>
        <dbReference type="ChEBI" id="CHEBI:456216"/>
        <dbReference type="EC" id="2.7.11.1"/>
    </reaction>
</comment>
<dbReference type="GO" id="GO:0005829">
    <property type="term" value="C:cytosol"/>
    <property type="evidence" value="ECO:0007669"/>
    <property type="project" value="TreeGrafter"/>
</dbReference>
<evidence type="ECO:0000313" key="17">
    <source>
        <dbReference type="Proteomes" id="UP000717696"/>
    </source>
</evidence>
<evidence type="ECO:0000256" key="8">
    <source>
        <dbReference type="ARBA" id="ARBA00022840"/>
    </source>
</evidence>
<keyword evidence="10" id="KW-0072">Autophagy</keyword>
<dbReference type="PANTHER" id="PTHR24348:SF22">
    <property type="entry name" value="NON-SPECIFIC SERINE_THREONINE PROTEIN KINASE"/>
    <property type="match status" value="1"/>
</dbReference>